<dbReference type="InterPro" id="IPR036259">
    <property type="entry name" value="MFS_trans_sf"/>
</dbReference>
<dbReference type="GO" id="GO:0015293">
    <property type="term" value="F:symporter activity"/>
    <property type="evidence" value="ECO:0007669"/>
    <property type="project" value="InterPro"/>
</dbReference>
<feature type="transmembrane region" description="Helical" evidence="1">
    <location>
        <begin position="197"/>
        <end position="218"/>
    </location>
</feature>
<feature type="transmembrane region" description="Helical" evidence="1">
    <location>
        <begin position="373"/>
        <end position="395"/>
    </location>
</feature>
<organism evidence="2 3">
    <name type="scientific">Faecalibacterium prausnitzii</name>
    <dbReference type="NCBI Taxonomy" id="853"/>
    <lineage>
        <taxon>Bacteria</taxon>
        <taxon>Bacillati</taxon>
        <taxon>Bacillota</taxon>
        <taxon>Clostridia</taxon>
        <taxon>Eubacteriales</taxon>
        <taxon>Oscillospiraceae</taxon>
        <taxon>Faecalibacterium</taxon>
    </lineage>
</organism>
<dbReference type="RefSeq" id="WP_055186104.1">
    <property type="nucleotide sequence ID" value="NZ_CYXN01000011.1"/>
</dbReference>
<dbReference type="PANTHER" id="PTHR11328">
    <property type="entry name" value="MAJOR FACILITATOR SUPERFAMILY DOMAIN-CONTAINING PROTEIN"/>
    <property type="match status" value="1"/>
</dbReference>
<feature type="transmembrane region" description="Helical" evidence="1">
    <location>
        <begin position="348"/>
        <end position="367"/>
    </location>
</feature>
<protein>
    <submittedName>
        <fullName evidence="2">Inner membrane symporter yihP</fullName>
    </submittedName>
</protein>
<dbReference type="AlphaFoldDB" id="A0A173TMH3"/>
<feature type="transmembrane region" description="Helical" evidence="1">
    <location>
        <begin position="267"/>
        <end position="287"/>
    </location>
</feature>
<dbReference type="OrthoDB" id="9764596at2"/>
<dbReference type="Gene3D" id="1.20.1250.20">
    <property type="entry name" value="MFS general substrate transporter like domains"/>
    <property type="match status" value="1"/>
</dbReference>
<feature type="transmembrane region" description="Helical" evidence="1">
    <location>
        <begin position="307"/>
        <end position="336"/>
    </location>
</feature>
<evidence type="ECO:0000256" key="1">
    <source>
        <dbReference type="SAM" id="Phobius"/>
    </source>
</evidence>
<dbReference type="PANTHER" id="PTHR11328:SF24">
    <property type="entry name" value="MAJOR FACILITATOR SUPERFAMILY (MFS) PROFILE DOMAIN-CONTAINING PROTEIN"/>
    <property type="match status" value="1"/>
</dbReference>
<evidence type="ECO:0000313" key="2">
    <source>
        <dbReference type="EMBL" id="CUN03590.1"/>
    </source>
</evidence>
<dbReference type="EMBL" id="CYXN01000011">
    <property type="protein sequence ID" value="CUN03590.1"/>
    <property type="molecule type" value="Genomic_DNA"/>
</dbReference>
<name>A0A173TMH3_9FIRM</name>
<feature type="transmembrane region" description="Helical" evidence="1">
    <location>
        <begin position="68"/>
        <end position="86"/>
    </location>
</feature>
<feature type="transmembrane region" description="Helical" evidence="1">
    <location>
        <begin position="415"/>
        <end position="433"/>
    </location>
</feature>
<feature type="transmembrane region" description="Helical" evidence="1">
    <location>
        <begin position="124"/>
        <end position="150"/>
    </location>
</feature>
<dbReference type="InterPro" id="IPR039672">
    <property type="entry name" value="MFS_2"/>
</dbReference>
<feature type="transmembrane region" description="Helical" evidence="1">
    <location>
        <begin position="162"/>
        <end position="185"/>
    </location>
</feature>
<dbReference type="Pfam" id="PF13347">
    <property type="entry name" value="MFS_2"/>
    <property type="match status" value="2"/>
</dbReference>
<sequence length="498" mass="54653">MRRQSFWNHRFTRTRIKSEKVQLPEMLFGYILGPMGASISGSIFGSILQSYFTDVLRLDLRFLSRLQLVSTVLIVAANLLVGQLIERTRTTAGKARPWLLLSVFTFSSTSVLMFIVPFQGIARMVWIAVAYNLYYSFASPIYSTASSIMLSVSTRDSRQRGLLASINSMVGLGVMGTCSMVFPMLVSFFLRENIHRWFFTMLGVAVFTGLTIYLQFAFTRERVTEERRILEGLYGPEDEFEAARQTEAPPPEPVPVQRVSLRRQLRAVAADPMWWLIMGVCVLFQWSGSLKNSTMTYYCKWVVDNTFLGSAGAWGASQSLLTMMGALPMALASVLLVPLTDRFGKRKVCGWFLLLGAAGGVIAGLGQGRLVPVAIGVALKCFGSAPTCCLLLAMVTDVVDHVEMRSGIRTDGLTMSVYSSQSVAGGSVMSALFNGVLARTGYDQCASTALGTAAQNAAVHHVIAGGYIWVETLSYVAAGLLLLAFWKVEKDLAARQKT</sequence>
<proteinExistence type="predicted"/>
<dbReference type="Proteomes" id="UP000095649">
    <property type="component" value="Unassembled WGS sequence"/>
</dbReference>
<feature type="transmembrane region" description="Helical" evidence="1">
    <location>
        <begin position="98"/>
        <end position="118"/>
    </location>
</feature>
<dbReference type="GO" id="GO:0005886">
    <property type="term" value="C:plasma membrane"/>
    <property type="evidence" value="ECO:0007669"/>
    <property type="project" value="TreeGrafter"/>
</dbReference>
<reference evidence="2 3" key="1">
    <citation type="submission" date="2015-09" db="EMBL/GenBank/DDBJ databases">
        <authorList>
            <consortium name="Pathogen Informatics"/>
        </authorList>
    </citation>
    <scope>NUCLEOTIDE SEQUENCE [LARGE SCALE GENOMIC DNA]</scope>
    <source>
        <strain evidence="2 3">2789STDY5834970</strain>
    </source>
</reference>
<dbReference type="GO" id="GO:0008643">
    <property type="term" value="P:carbohydrate transport"/>
    <property type="evidence" value="ECO:0007669"/>
    <property type="project" value="InterPro"/>
</dbReference>
<keyword evidence="1" id="KW-0472">Membrane</keyword>
<evidence type="ECO:0000313" key="3">
    <source>
        <dbReference type="Proteomes" id="UP000095649"/>
    </source>
</evidence>
<accession>A0A173TMH3</accession>
<feature type="transmembrane region" description="Helical" evidence="1">
    <location>
        <begin position="27"/>
        <end position="48"/>
    </location>
</feature>
<keyword evidence="1" id="KW-0812">Transmembrane</keyword>
<feature type="transmembrane region" description="Helical" evidence="1">
    <location>
        <begin position="466"/>
        <end position="486"/>
    </location>
</feature>
<keyword evidence="1" id="KW-1133">Transmembrane helix</keyword>
<dbReference type="SUPFAM" id="SSF103473">
    <property type="entry name" value="MFS general substrate transporter"/>
    <property type="match status" value="1"/>
</dbReference>
<gene>
    <name evidence="2" type="primary">yihP</name>
    <name evidence="2" type="ORF">ERS852582_01647</name>
</gene>